<gene>
    <name evidence="9" type="ORF">A4R26_17970</name>
</gene>
<keyword evidence="5 7" id="KW-0472">Membrane</keyword>
<evidence type="ECO:0000259" key="8">
    <source>
        <dbReference type="SMART" id="SM00965"/>
    </source>
</evidence>
<keyword evidence="4 7" id="KW-0812">Transmembrane</keyword>
<dbReference type="SUPFAM" id="SSF49464">
    <property type="entry name" value="Carboxypeptidase regulatory domain-like"/>
    <property type="match status" value="1"/>
</dbReference>
<organism evidence="9 10">
    <name type="scientific">Niastella populi</name>
    <dbReference type="NCBI Taxonomy" id="550983"/>
    <lineage>
        <taxon>Bacteria</taxon>
        <taxon>Pseudomonadati</taxon>
        <taxon>Bacteroidota</taxon>
        <taxon>Chitinophagia</taxon>
        <taxon>Chitinophagales</taxon>
        <taxon>Chitinophagaceae</taxon>
        <taxon>Niastella</taxon>
    </lineage>
</organism>
<dbReference type="Gene3D" id="2.60.40.1120">
    <property type="entry name" value="Carboxypeptidase-like, regulatory domain"/>
    <property type="match status" value="1"/>
</dbReference>
<keyword evidence="6 7" id="KW-0998">Cell outer membrane</keyword>
<protein>
    <recommendedName>
        <fullName evidence="8">Secretin/TonB short N-terminal domain-containing protein</fullName>
    </recommendedName>
</protein>
<dbReference type="InterPro" id="IPR037066">
    <property type="entry name" value="Plug_dom_sf"/>
</dbReference>
<dbReference type="Pfam" id="PF07660">
    <property type="entry name" value="STN"/>
    <property type="match status" value="1"/>
</dbReference>
<dbReference type="InterPro" id="IPR039426">
    <property type="entry name" value="TonB-dep_rcpt-like"/>
</dbReference>
<dbReference type="InterPro" id="IPR008969">
    <property type="entry name" value="CarboxyPept-like_regulatory"/>
</dbReference>
<evidence type="ECO:0000256" key="2">
    <source>
        <dbReference type="ARBA" id="ARBA00022448"/>
    </source>
</evidence>
<proteinExistence type="inferred from homology"/>
<dbReference type="InterPro" id="IPR012910">
    <property type="entry name" value="Plug_dom"/>
</dbReference>
<dbReference type="GO" id="GO:0009279">
    <property type="term" value="C:cell outer membrane"/>
    <property type="evidence" value="ECO:0007669"/>
    <property type="project" value="UniProtKB-SubCell"/>
</dbReference>
<dbReference type="OrthoDB" id="9768177at2"/>
<evidence type="ECO:0000256" key="7">
    <source>
        <dbReference type="PROSITE-ProRule" id="PRU01360"/>
    </source>
</evidence>
<dbReference type="SUPFAM" id="SSF56935">
    <property type="entry name" value="Porins"/>
    <property type="match status" value="1"/>
</dbReference>
<feature type="domain" description="Secretin/TonB short N-terminal" evidence="8">
    <location>
        <begin position="79"/>
        <end position="130"/>
    </location>
</feature>
<evidence type="ECO:0000256" key="4">
    <source>
        <dbReference type="ARBA" id="ARBA00022692"/>
    </source>
</evidence>
<evidence type="ECO:0000313" key="9">
    <source>
        <dbReference type="EMBL" id="OQP62167.1"/>
    </source>
</evidence>
<dbReference type="Pfam" id="PF07715">
    <property type="entry name" value="Plug"/>
    <property type="match status" value="1"/>
</dbReference>
<dbReference type="Gene3D" id="2.40.170.20">
    <property type="entry name" value="TonB-dependent receptor, beta-barrel domain"/>
    <property type="match status" value="1"/>
</dbReference>
<dbReference type="Proteomes" id="UP000192276">
    <property type="component" value="Unassembled WGS sequence"/>
</dbReference>
<dbReference type="InterPro" id="IPR023997">
    <property type="entry name" value="TonB-dep_OMP_SusC/RagA_CS"/>
</dbReference>
<dbReference type="EMBL" id="LWBP01000123">
    <property type="protein sequence ID" value="OQP62167.1"/>
    <property type="molecule type" value="Genomic_DNA"/>
</dbReference>
<dbReference type="Pfam" id="PF13715">
    <property type="entry name" value="CarbopepD_reg_2"/>
    <property type="match status" value="1"/>
</dbReference>
<sequence length="1203" mass="134119">MHFRNYLQAVIYYTAGITINCSKTLVGKQTLRIMKLTAIILTISLLQVQAEGISQTVTFSGKNILLEKVFTAIKKQTGYVFLYTDDVIKDARKVSLDVRDAALEDVLKLALKGQPLGYLIENKTVIISKTGEAAEEPQNRKKITPPPIEVNGRVLNHKGEPLVGANVKVRGTAIGGITNDGGFFILRGVEENATIEISYLGFETKTFKLDGKTNVSIQLELAVSEMASVSVSVFTGYQQIPKERATGSFVTIDNKLLNRGVSLDVLSRMEGVASGVAFYRSSKTDQPTLNIRGRSTILANATPLIILDNFPYDGDINNLNPNTIESITVLRDAAAASIYGVRAANGVIVITTKRGNLNQPPQTQFNTNVTIGEKPDLGYLPLASSEDYIEVEKEFFSRKWYTAQESSLFKTPLTPVVELLIAKRDGLIPAGEADQRIEALKANSYKDQYSKYFLRNSVLAQNALTVSGGGNKSRYFVAISYDKDQSSYVRNSFDRFSINASNQFTPFKNVDVNAGLLYTNTKFVNNNPGINDLVHTTLKRIYPYARLVDENGNAVPINYGYRQTYKEEKESQGFLDWQYRPLDELNMANNVTRQNYNRASLEIRKTFSTSFNVELKYQYEKQYRKASSLSPKETYFVRSLVNQYYNPAGPVTYPVPFGDILDEGISELDGHTGRVQLNFNQAWQRHRVNVIGGFEVKQLEQKGSQSRLYGYDDESAISQPIDFVTRFQTNPNNASTSAATIPYPREVTGFLDRFLSYYANGSYTFNDRYVFSASGRFDNTNFFGIKANQRILPLWSAGFKWNISREEFFRSGIIDQLALRATYGYNGNINKDLTAYTTIRFGTNAITKATVAQVVNPPNPDLRWEKVSMLNLGVVFALKQNVLSGTIEYFSKRGNDLIGEATVDPTTGITLFKGNMANIKGNGVDVQLTGKILKNRLIGWTSNLLFSYATDKVLEYFKTTSAGGYVTQGSGDQSIVAPLKGRPVLSIYSYAWGGLDPANGDPLGYVDGQKSKSYSEISSSTTLTGMIYNGPVNPPFVGAFRNDFTWKNLSVSVNITYKIGHFFRRPSVDYGAMLNVWGTNADLGKRWQKPGDEELTFVPSLPNTVAAPTQASSRERSFYANSEILVQKADHIRLQDIVIGYDFDKEQWARLLFKGIHVYCNINNIGILWRANKYGIDPDALPNTYANFLPASRSVTLGAKFDF</sequence>
<dbReference type="InterPro" id="IPR011662">
    <property type="entry name" value="Secretin/TonB_short_N"/>
</dbReference>
<evidence type="ECO:0000256" key="1">
    <source>
        <dbReference type="ARBA" id="ARBA00004571"/>
    </source>
</evidence>
<evidence type="ECO:0000256" key="5">
    <source>
        <dbReference type="ARBA" id="ARBA00023136"/>
    </source>
</evidence>
<comment type="caution">
    <text evidence="9">The sequence shown here is derived from an EMBL/GenBank/DDBJ whole genome shotgun (WGS) entry which is preliminary data.</text>
</comment>
<dbReference type="NCBIfam" id="TIGR04056">
    <property type="entry name" value="OMP_RagA_SusC"/>
    <property type="match status" value="1"/>
</dbReference>
<reference evidence="10" key="1">
    <citation type="submission" date="2016-04" db="EMBL/GenBank/DDBJ databases">
        <authorList>
            <person name="Chen L."/>
            <person name="Zhuang W."/>
            <person name="Wang G."/>
        </authorList>
    </citation>
    <scope>NUCLEOTIDE SEQUENCE [LARGE SCALE GENOMIC DNA]</scope>
    <source>
        <strain evidence="10">208</strain>
    </source>
</reference>
<dbReference type="STRING" id="550983.A4R26_17970"/>
<comment type="similarity">
    <text evidence="7">Belongs to the TonB-dependent receptor family.</text>
</comment>
<name>A0A1V9FV15_9BACT</name>
<comment type="subcellular location">
    <subcellularLocation>
        <location evidence="1 7">Cell outer membrane</location>
        <topology evidence="1 7">Multi-pass membrane protein</topology>
    </subcellularLocation>
</comment>
<evidence type="ECO:0000313" key="10">
    <source>
        <dbReference type="Proteomes" id="UP000192276"/>
    </source>
</evidence>
<keyword evidence="2 7" id="KW-0813">Transport</keyword>
<evidence type="ECO:0000256" key="3">
    <source>
        <dbReference type="ARBA" id="ARBA00022452"/>
    </source>
</evidence>
<evidence type="ECO:0000256" key="6">
    <source>
        <dbReference type="ARBA" id="ARBA00023237"/>
    </source>
</evidence>
<keyword evidence="3 7" id="KW-1134">Transmembrane beta strand</keyword>
<dbReference type="InterPro" id="IPR023996">
    <property type="entry name" value="TonB-dep_OMP_SusC/RagA"/>
</dbReference>
<keyword evidence="10" id="KW-1185">Reference proteome</keyword>
<dbReference type="AlphaFoldDB" id="A0A1V9FV15"/>
<dbReference type="Gene3D" id="2.170.130.10">
    <property type="entry name" value="TonB-dependent receptor, plug domain"/>
    <property type="match status" value="1"/>
</dbReference>
<dbReference type="PROSITE" id="PS52016">
    <property type="entry name" value="TONB_DEPENDENT_REC_3"/>
    <property type="match status" value="1"/>
</dbReference>
<accession>A0A1V9FV15</accession>
<dbReference type="NCBIfam" id="TIGR04057">
    <property type="entry name" value="SusC_RagA_signa"/>
    <property type="match status" value="1"/>
</dbReference>
<dbReference type="InterPro" id="IPR036942">
    <property type="entry name" value="Beta-barrel_TonB_sf"/>
</dbReference>
<dbReference type="SMART" id="SM00965">
    <property type="entry name" value="STN"/>
    <property type="match status" value="1"/>
</dbReference>